<dbReference type="EMBL" id="JAZDQT010000003">
    <property type="protein sequence ID" value="MEE1947086.1"/>
    <property type="molecule type" value="Genomic_DNA"/>
</dbReference>
<evidence type="ECO:0000313" key="4">
    <source>
        <dbReference type="EMBL" id="MEE1947086.1"/>
    </source>
</evidence>
<evidence type="ECO:0000313" key="5">
    <source>
        <dbReference type="Proteomes" id="UP001336835"/>
    </source>
</evidence>
<gene>
    <name evidence="4" type="ORF">VRU48_18315</name>
</gene>
<sequence length="757" mass="84816">MQKLRFFFLLVLLPNLLLAQQRTKIILQGSSQAKVDTKTNITYVKNPIFRQDNAILTCDSAVFYTERNFFEAYKNVHINQGDTVNIFSDFLDYDGNAKLAHLNSNVRMVDPTSVLTTNVLDYNMNTRIGTYTDGGKIVNKEGITLTSKKGWYFAFSKDAFFRYNVVVVTPQSVIKSDTLRYNTLSNWTYFYGPTNIKGKDDNLYTENGLYNTKTENAYFDKHNLYTNGSRSLKGDSLYYYGKKGYAKAVRNIVYIDTSDKTVMRGQLGEYYKGDERVLVTKNAYVAIGTDDSVMVGNKKIPDTLWLGADSLEAQKSFVKNIKLLNKPIIEKDNEIGAEDEKAKEEKEKEKAAAKKEMANAKLLNKAVVSNESTKKLSRKERKEAEQKAKDTKNTSPPKLVADSILLTKAKLRLDSIKQDSLLNLQKQQALIKTKDSLKTAQKVADSLKKIAVSGKKPAIADPKAKAVVANKANPVGKGGKDSVAVFNPADTVTARVIKAYHNVRVYKSNMQAIADSLYYTSADSVLRWYKNPILWSDGSQQTGDTINVFFKNKKTHSFQVLQNAFIVNLETDTTKFNQVKGKKITGFFQNGELRDMYVDGNAESMYYNKDKNGNYDNLNQTVSGRIKFRFADKELSEVTIIKKNEGTMFPIDKMPKEPLLTGFIWKPELRPRSKADVIKGRPKPKATPKTVPGDKSKVGDKTKGVDPSGVRPILPAKKPAASTNPKEAEQKPTLPSKPLEMVPVKTDTGKVVLPKKG</sequence>
<keyword evidence="2" id="KW-0732">Signal</keyword>
<comment type="caution">
    <text evidence="4">The sequence shown here is derived from an EMBL/GenBank/DDBJ whole genome shotgun (WGS) entry which is preliminary data.</text>
</comment>
<proteinExistence type="predicted"/>
<feature type="compositionally biased region" description="Basic and acidic residues" evidence="1">
    <location>
        <begin position="692"/>
        <end position="704"/>
    </location>
</feature>
<evidence type="ECO:0000256" key="1">
    <source>
        <dbReference type="SAM" id="MobiDB-lite"/>
    </source>
</evidence>
<dbReference type="Pfam" id="PF13100">
    <property type="entry name" value="OstA_2"/>
    <property type="match status" value="1"/>
</dbReference>
<feature type="domain" description="Organic solvent tolerance-like N-terminal" evidence="3">
    <location>
        <begin position="23"/>
        <end position="177"/>
    </location>
</feature>
<evidence type="ECO:0000259" key="3">
    <source>
        <dbReference type="Pfam" id="PF13100"/>
    </source>
</evidence>
<dbReference type="RefSeq" id="WP_330109372.1">
    <property type="nucleotide sequence ID" value="NZ_JAZDQT010000003.1"/>
</dbReference>
<accession>A0ABU7ICA3</accession>
<keyword evidence="5" id="KW-1185">Reference proteome</keyword>
<feature type="signal peptide" evidence="2">
    <location>
        <begin position="1"/>
        <end position="19"/>
    </location>
</feature>
<name>A0ABU7ICA3_9SPHI</name>
<feature type="chain" id="PRO_5046787420" evidence="2">
    <location>
        <begin position="20"/>
        <end position="757"/>
    </location>
</feature>
<dbReference type="Proteomes" id="UP001336835">
    <property type="component" value="Unassembled WGS sequence"/>
</dbReference>
<protein>
    <submittedName>
        <fullName evidence="4">OstA-like protein</fullName>
    </submittedName>
</protein>
<feature type="region of interest" description="Disordered" evidence="1">
    <location>
        <begin position="674"/>
        <end position="757"/>
    </location>
</feature>
<reference evidence="4 5" key="1">
    <citation type="submission" date="2024-01" db="EMBL/GenBank/DDBJ databases">
        <title>Pedobacter sp. nov., isolated from fresh soil.</title>
        <authorList>
            <person name="Le N.T.T."/>
        </authorList>
    </citation>
    <scope>NUCLEOTIDE SEQUENCE [LARGE SCALE GENOMIC DNA]</scope>
    <source>
        <strain evidence="4 5">KR3-3</strain>
    </source>
</reference>
<dbReference type="Gene3D" id="2.60.450.10">
    <property type="entry name" value="Lipopolysaccharide (LPS) transport protein A like domain"/>
    <property type="match status" value="3"/>
</dbReference>
<feature type="compositionally biased region" description="Basic and acidic residues" evidence="1">
    <location>
        <begin position="380"/>
        <end position="392"/>
    </location>
</feature>
<organism evidence="4 5">
    <name type="scientific">Pedobacter albus</name>
    <dbReference type="NCBI Taxonomy" id="3113905"/>
    <lineage>
        <taxon>Bacteria</taxon>
        <taxon>Pseudomonadati</taxon>
        <taxon>Bacteroidota</taxon>
        <taxon>Sphingobacteriia</taxon>
        <taxon>Sphingobacteriales</taxon>
        <taxon>Sphingobacteriaceae</taxon>
        <taxon>Pedobacter</taxon>
    </lineage>
</organism>
<evidence type="ECO:0000256" key="2">
    <source>
        <dbReference type="SAM" id="SignalP"/>
    </source>
</evidence>
<feature type="region of interest" description="Disordered" evidence="1">
    <location>
        <begin position="369"/>
        <end position="397"/>
    </location>
</feature>
<dbReference type="InterPro" id="IPR005653">
    <property type="entry name" value="OstA-like_N"/>
</dbReference>